<comment type="caution">
    <text evidence="2">The sequence shown here is derived from an EMBL/GenBank/DDBJ whole genome shotgun (WGS) entry which is preliminary data.</text>
</comment>
<proteinExistence type="predicted"/>
<keyword evidence="1" id="KW-0732">Signal</keyword>
<dbReference type="Proteomes" id="UP000239209">
    <property type="component" value="Unassembled WGS sequence"/>
</dbReference>
<organism evidence="2 3">
    <name type="scientific">Pseudosporangium ferrugineum</name>
    <dbReference type="NCBI Taxonomy" id="439699"/>
    <lineage>
        <taxon>Bacteria</taxon>
        <taxon>Bacillati</taxon>
        <taxon>Actinomycetota</taxon>
        <taxon>Actinomycetes</taxon>
        <taxon>Micromonosporales</taxon>
        <taxon>Micromonosporaceae</taxon>
        <taxon>Pseudosporangium</taxon>
    </lineage>
</organism>
<reference evidence="2 3" key="1">
    <citation type="submission" date="2018-03" db="EMBL/GenBank/DDBJ databases">
        <title>Genomic Encyclopedia of Archaeal and Bacterial Type Strains, Phase II (KMG-II): from individual species to whole genera.</title>
        <authorList>
            <person name="Goeker M."/>
        </authorList>
    </citation>
    <scope>NUCLEOTIDE SEQUENCE [LARGE SCALE GENOMIC DNA]</scope>
    <source>
        <strain evidence="2 3">DSM 45348</strain>
    </source>
</reference>
<dbReference type="AlphaFoldDB" id="A0A2T0RMM0"/>
<keyword evidence="3" id="KW-1185">Reference proteome</keyword>
<accession>A0A2T0RMM0</accession>
<name>A0A2T0RMM0_9ACTN</name>
<gene>
    <name evidence="2" type="ORF">CLV70_117138</name>
</gene>
<evidence type="ECO:0000313" key="3">
    <source>
        <dbReference type="Proteomes" id="UP000239209"/>
    </source>
</evidence>
<sequence length="114" mass="11566">MKASEILGRGALLAVASVALAGAVGPAFAAHSSYVSGSRVVTSNSDKTLNVADELDDDAAAYGLMTRQGVSGTPRLTNGGGSGSTLSRNYSETILSVRACKDFNLQPDPCGSWG</sequence>
<feature type="signal peptide" evidence="1">
    <location>
        <begin position="1"/>
        <end position="29"/>
    </location>
</feature>
<dbReference type="RefSeq" id="WP_146164207.1">
    <property type="nucleotide sequence ID" value="NZ_PVZG01000017.1"/>
</dbReference>
<protein>
    <submittedName>
        <fullName evidence="2">Uncharacterized protein</fullName>
    </submittedName>
</protein>
<dbReference type="EMBL" id="PVZG01000017">
    <property type="protein sequence ID" value="PRY22434.1"/>
    <property type="molecule type" value="Genomic_DNA"/>
</dbReference>
<evidence type="ECO:0000313" key="2">
    <source>
        <dbReference type="EMBL" id="PRY22434.1"/>
    </source>
</evidence>
<feature type="chain" id="PRO_5015394165" evidence="1">
    <location>
        <begin position="30"/>
        <end position="114"/>
    </location>
</feature>
<evidence type="ECO:0000256" key="1">
    <source>
        <dbReference type="SAM" id="SignalP"/>
    </source>
</evidence>